<protein>
    <recommendedName>
        <fullName evidence="5">Transcriptional regulator LacI/GalR-like sensor domain-containing protein</fullName>
    </recommendedName>
</protein>
<feature type="domain" description="Transcriptional regulator LacI/GalR-like sensor" evidence="5">
    <location>
        <begin position="52"/>
        <end position="119"/>
    </location>
</feature>
<comment type="caution">
    <text evidence="6">The sequence shown here is derived from an EMBL/GenBank/DDBJ whole genome shotgun (WGS) entry which is preliminary data.</text>
</comment>
<evidence type="ECO:0000256" key="2">
    <source>
        <dbReference type="ARBA" id="ARBA00023125"/>
    </source>
</evidence>
<evidence type="ECO:0000313" key="7">
    <source>
        <dbReference type="Proteomes" id="UP001157017"/>
    </source>
</evidence>
<accession>A0ABQ6JLT1</accession>
<dbReference type="SUPFAM" id="SSF53822">
    <property type="entry name" value="Periplasmic binding protein-like I"/>
    <property type="match status" value="1"/>
</dbReference>
<feature type="region of interest" description="Disordered" evidence="4">
    <location>
        <begin position="110"/>
        <end position="167"/>
    </location>
</feature>
<dbReference type="PANTHER" id="PTHR30146:SF155">
    <property type="entry name" value="ALANINE RACEMASE"/>
    <property type="match status" value="1"/>
</dbReference>
<dbReference type="Pfam" id="PF13377">
    <property type="entry name" value="Peripla_BP_3"/>
    <property type="match status" value="1"/>
</dbReference>
<proteinExistence type="predicted"/>
<dbReference type="PANTHER" id="PTHR30146">
    <property type="entry name" value="LACI-RELATED TRANSCRIPTIONAL REPRESSOR"/>
    <property type="match status" value="1"/>
</dbReference>
<evidence type="ECO:0000256" key="3">
    <source>
        <dbReference type="ARBA" id="ARBA00023163"/>
    </source>
</evidence>
<dbReference type="Gene3D" id="3.40.50.2300">
    <property type="match status" value="2"/>
</dbReference>
<keyword evidence="1" id="KW-0805">Transcription regulation</keyword>
<evidence type="ECO:0000256" key="1">
    <source>
        <dbReference type="ARBA" id="ARBA00023015"/>
    </source>
</evidence>
<dbReference type="Proteomes" id="UP001157017">
    <property type="component" value="Unassembled WGS sequence"/>
</dbReference>
<evidence type="ECO:0000259" key="5">
    <source>
        <dbReference type="Pfam" id="PF13377"/>
    </source>
</evidence>
<evidence type="ECO:0000256" key="4">
    <source>
        <dbReference type="SAM" id="MobiDB-lite"/>
    </source>
</evidence>
<dbReference type="InterPro" id="IPR028082">
    <property type="entry name" value="Peripla_BP_I"/>
</dbReference>
<keyword evidence="3" id="KW-0804">Transcription</keyword>
<reference evidence="7" key="1">
    <citation type="journal article" date="2019" name="Int. J. Syst. Evol. Microbiol.">
        <title>The Global Catalogue of Microorganisms (GCM) 10K type strain sequencing project: providing services to taxonomists for standard genome sequencing and annotation.</title>
        <authorList>
            <consortium name="The Broad Institute Genomics Platform"/>
            <consortium name="The Broad Institute Genome Sequencing Center for Infectious Disease"/>
            <person name="Wu L."/>
            <person name="Ma J."/>
        </authorList>
    </citation>
    <scope>NUCLEOTIDE SEQUENCE [LARGE SCALE GENOMIC DNA]</scope>
    <source>
        <strain evidence="7">NBRC 108730</strain>
    </source>
</reference>
<gene>
    <name evidence="6" type="ORF">GCM10025868_44820</name>
</gene>
<feature type="compositionally biased region" description="Basic residues" evidence="4">
    <location>
        <begin position="139"/>
        <end position="161"/>
    </location>
</feature>
<name>A0ABQ6JLT1_9ACTN</name>
<evidence type="ECO:0000313" key="6">
    <source>
        <dbReference type="EMBL" id="GMA89232.1"/>
    </source>
</evidence>
<keyword evidence="2" id="KW-0238">DNA-binding</keyword>
<sequence>MLLTDVRVGDERPALLREIGLPAVVVAPSALPGWDGVPAVPADDRPGVAEAVEHLIALGHTRIAHVGGRDDLVHARSRREAWQSSLAAHHLPAGPCAEADFSAASGAAATARLLEPARPADRRPLRQRPDGRRGPVRGPRPRRAGAARPVRRRVRRHRASRRTSPPR</sequence>
<dbReference type="InterPro" id="IPR046335">
    <property type="entry name" value="LacI/GalR-like_sensor"/>
</dbReference>
<organism evidence="6 7">
    <name type="scientific">Angustibacter aerolatus</name>
    <dbReference type="NCBI Taxonomy" id="1162965"/>
    <lineage>
        <taxon>Bacteria</taxon>
        <taxon>Bacillati</taxon>
        <taxon>Actinomycetota</taxon>
        <taxon>Actinomycetes</taxon>
        <taxon>Kineosporiales</taxon>
        <taxon>Kineosporiaceae</taxon>
    </lineage>
</organism>
<dbReference type="EMBL" id="BSUZ01000001">
    <property type="protein sequence ID" value="GMA89232.1"/>
    <property type="molecule type" value="Genomic_DNA"/>
</dbReference>
<keyword evidence="7" id="KW-1185">Reference proteome</keyword>
<feature type="compositionally biased region" description="Basic and acidic residues" evidence="4">
    <location>
        <begin position="118"/>
        <end position="133"/>
    </location>
</feature>